<keyword evidence="1" id="KW-0812">Transmembrane</keyword>
<proteinExistence type="predicted"/>
<keyword evidence="3" id="KW-1185">Reference proteome</keyword>
<organism evidence="2 3">
    <name type="scientific">Hymenochirus boettgeri</name>
    <name type="common">Congo dwarf clawed frog</name>
    <dbReference type="NCBI Taxonomy" id="247094"/>
    <lineage>
        <taxon>Eukaryota</taxon>
        <taxon>Metazoa</taxon>
        <taxon>Chordata</taxon>
        <taxon>Craniata</taxon>
        <taxon>Vertebrata</taxon>
        <taxon>Euteleostomi</taxon>
        <taxon>Amphibia</taxon>
        <taxon>Batrachia</taxon>
        <taxon>Anura</taxon>
        <taxon>Pipoidea</taxon>
        <taxon>Pipidae</taxon>
        <taxon>Pipinae</taxon>
        <taxon>Hymenochirus</taxon>
    </lineage>
</organism>
<protein>
    <submittedName>
        <fullName evidence="2">Uncharacterized protein</fullName>
    </submittedName>
</protein>
<evidence type="ECO:0000313" key="2">
    <source>
        <dbReference type="EMBL" id="KAG8439321.1"/>
    </source>
</evidence>
<comment type="caution">
    <text evidence="2">The sequence shown here is derived from an EMBL/GenBank/DDBJ whole genome shotgun (WGS) entry which is preliminary data.</text>
</comment>
<reference evidence="2" key="1">
    <citation type="thesis" date="2020" institute="ProQuest LLC" country="789 East Eisenhower Parkway, Ann Arbor, MI, USA">
        <title>Comparative Genomics and Chromosome Evolution.</title>
        <authorList>
            <person name="Mudd A.B."/>
        </authorList>
    </citation>
    <scope>NUCLEOTIDE SEQUENCE</scope>
    <source>
        <strain evidence="2">Female2</strain>
        <tissue evidence="2">Blood</tissue>
    </source>
</reference>
<sequence length="68" mass="8101">MFTPFQGLLKELNLKKEPSWIILYLHLVTLLLIWLVIRRFLTMYLQYGTGKRVFLYAANQNLTPFIPT</sequence>
<evidence type="ECO:0000313" key="3">
    <source>
        <dbReference type="Proteomes" id="UP000812440"/>
    </source>
</evidence>
<accession>A0A8T2J9L6</accession>
<keyword evidence="1" id="KW-1133">Transmembrane helix</keyword>
<dbReference type="EMBL" id="JAACNH010000006">
    <property type="protein sequence ID" value="KAG8439321.1"/>
    <property type="molecule type" value="Genomic_DNA"/>
</dbReference>
<keyword evidence="1" id="KW-0472">Membrane</keyword>
<feature type="transmembrane region" description="Helical" evidence="1">
    <location>
        <begin position="20"/>
        <end position="37"/>
    </location>
</feature>
<dbReference type="AlphaFoldDB" id="A0A8T2J9L6"/>
<gene>
    <name evidence="2" type="ORF">GDO86_005517</name>
</gene>
<dbReference type="Proteomes" id="UP000812440">
    <property type="component" value="Chromosome 3"/>
</dbReference>
<evidence type="ECO:0000256" key="1">
    <source>
        <dbReference type="SAM" id="Phobius"/>
    </source>
</evidence>
<name>A0A8T2J9L6_9PIPI</name>